<evidence type="ECO:0000313" key="3">
    <source>
        <dbReference type="Proteomes" id="UP000011554"/>
    </source>
</evidence>
<dbReference type="Pfam" id="PF23960">
    <property type="entry name" value="DUF7289"/>
    <property type="match status" value="1"/>
</dbReference>
<name>M0APR5_NATA1</name>
<keyword evidence="1" id="KW-0812">Transmembrane</keyword>
<dbReference type="PATRIC" id="fig|29540.5.peg.2569"/>
<evidence type="ECO:0000256" key="1">
    <source>
        <dbReference type="SAM" id="Phobius"/>
    </source>
</evidence>
<evidence type="ECO:0000313" key="2">
    <source>
        <dbReference type="EMBL" id="ELZ00500.1"/>
    </source>
</evidence>
<reference evidence="2 3" key="1">
    <citation type="journal article" date="2014" name="PLoS Genet.">
        <title>Phylogenetically driven sequencing of extremely halophilic archaea reveals strategies for static and dynamic osmo-response.</title>
        <authorList>
            <person name="Becker E.A."/>
            <person name="Seitzer P.M."/>
            <person name="Tritt A."/>
            <person name="Larsen D."/>
            <person name="Krusor M."/>
            <person name="Yao A.I."/>
            <person name="Wu D."/>
            <person name="Madern D."/>
            <person name="Eisen J.A."/>
            <person name="Darling A.E."/>
            <person name="Facciotti M.T."/>
        </authorList>
    </citation>
    <scope>NUCLEOTIDE SEQUENCE [LARGE SCALE GENOMIC DNA]</scope>
    <source>
        <strain evidence="2 3">DSM 12278</strain>
    </source>
</reference>
<dbReference type="STRING" id="29540.C481_12679"/>
<dbReference type="RefSeq" id="WP_006109573.1">
    <property type="nucleotide sequence ID" value="NZ_AOIO01000030.1"/>
</dbReference>
<dbReference type="InterPro" id="IPR055713">
    <property type="entry name" value="DUF7289"/>
</dbReference>
<dbReference type="AlphaFoldDB" id="M0APR5"/>
<sequence length="258" mass="28390">MRGHDPKPPRSFHADERAISEVVAFILVFGIILSSVALLSVTGFQAMEDYQENEQLRNAERAIDALAENFNDVLQYSGIEERDSELSLREGTVTTGNGGTKLNISVDGTPIKNRYDSEFYDPDTETVTLGEFRYEAGSETIAYDGGAVVREGETGSAVVRRPQVMCAPERDRAVLSLVSLNATERSIQSSDGLQFTMTTSDRTVDRIDVSENVSIDVEESTAERAWEEGVLERDGWDNGVCDSADEVLVTVVEATIEY</sequence>
<proteinExistence type="predicted"/>
<keyword evidence="3" id="KW-1185">Reference proteome</keyword>
<keyword evidence="1" id="KW-0472">Membrane</keyword>
<comment type="caution">
    <text evidence="2">The sequence shown here is derived from an EMBL/GenBank/DDBJ whole genome shotgun (WGS) entry which is preliminary data.</text>
</comment>
<keyword evidence="1" id="KW-1133">Transmembrane helix</keyword>
<dbReference type="EMBL" id="AOIO01000030">
    <property type="protein sequence ID" value="ELZ00500.1"/>
    <property type="molecule type" value="Genomic_DNA"/>
</dbReference>
<protein>
    <submittedName>
        <fullName evidence="2">Uncharacterized protein</fullName>
    </submittedName>
</protein>
<feature type="transmembrane region" description="Helical" evidence="1">
    <location>
        <begin position="21"/>
        <end position="44"/>
    </location>
</feature>
<gene>
    <name evidence="2" type="ORF">C481_12679</name>
</gene>
<dbReference type="Proteomes" id="UP000011554">
    <property type="component" value="Unassembled WGS sequence"/>
</dbReference>
<dbReference type="OrthoDB" id="118051at2157"/>
<dbReference type="eggNOG" id="arCOG02911">
    <property type="taxonomic scope" value="Archaea"/>
</dbReference>
<organism evidence="2 3">
    <name type="scientific">Natrialba asiatica (strain ATCC 700177 / DSM 12278 / JCM 9576 / FERM P-10747 / NBRC 102637 / 172P1)</name>
    <dbReference type="NCBI Taxonomy" id="29540"/>
    <lineage>
        <taxon>Archaea</taxon>
        <taxon>Methanobacteriati</taxon>
        <taxon>Methanobacteriota</taxon>
        <taxon>Stenosarchaea group</taxon>
        <taxon>Halobacteria</taxon>
        <taxon>Halobacteriales</taxon>
        <taxon>Natrialbaceae</taxon>
        <taxon>Natrialba</taxon>
    </lineage>
</organism>
<accession>M0APR5</accession>